<dbReference type="AlphaFoldDB" id="A0AAW1CQ00"/>
<protein>
    <submittedName>
        <fullName evidence="1">Uncharacterized protein</fullName>
    </submittedName>
</protein>
<dbReference type="Proteomes" id="UP001461498">
    <property type="component" value="Unassembled WGS sequence"/>
</dbReference>
<evidence type="ECO:0000313" key="2">
    <source>
        <dbReference type="Proteomes" id="UP001461498"/>
    </source>
</evidence>
<accession>A0AAW1CQ00</accession>
<keyword evidence="2" id="KW-1185">Reference proteome</keyword>
<sequence>MISISPSPVFLATSSIWLPTPYQVQVWLSWKSETAAGKIRDASVSWVRLFIFDLRTVHVGTSYRLDL</sequence>
<dbReference type="EMBL" id="JAPXFL010000010">
    <property type="protein sequence ID" value="KAK9500407.1"/>
    <property type="molecule type" value="Genomic_DNA"/>
</dbReference>
<name>A0AAW1CQ00_9HEMI</name>
<reference evidence="1 2" key="1">
    <citation type="submission" date="2022-12" db="EMBL/GenBank/DDBJ databases">
        <title>Chromosome-level genome assembly of true bugs.</title>
        <authorList>
            <person name="Ma L."/>
            <person name="Li H."/>
        </authorList>
    </citation>
    <scope>NUCLEOTIDE SEQUENCE [LARGE SCALE GENOMIC DNA]</scope>
    <source>
        <strain evidence="1">Lab_2022b</strain>
    </source>
</reference>
<gene>
    <name evidence="1" type="ORF">O3M35_001681</name>
</gene>
<organism evidence="1 2">
    <name type="scientific">Rhynocoris fuscipes</name>
    <dbReference type="NCBI Taxonomy" id="488301"/>
    <lineage>
        <taxon>Eukaryota</taxon>
        <taxon>Metazoa</taxon>
        <taxon>Ecdysozoa</taxon>
        <taxon>Arthropoda</taxon>
        <taxon>Hexapoda</taxon>
        <taxon>Insecta</taxon>
        <taxon>Pterygota</taxon>
        <taxon>Neoptera</taxon>
        <taxon>Paraneoptera</taxon>
        <taxon>Hemiptera</taxon>
        <taxon>Heteroptera</taxon>
        <taxon>Panheteroptera</taxon>
        <taxon>Cimicomorpha</taxon>
        <taxon>Reduviidae</taxon>
        <taxon>Harpactorinae</taxon>
        <taxon>Harpactorini</taxon>
        <taxon>Rhynocoris</taxon>
    </lineage>
</organism>
<comment type="caution">
    <text evidence="1">The sequence shown here is derived from an EMBL/GenBank/DDBJ whole genome shotgun (WGS) entry which is preliminary data.</text>
</comment>
<proteinExistence type="predicted"/>
<evidence type="ECO:0000313" key="1">
    <source>
        <dbReference type="EMBL" id="KAK9500407.1"/>
    </source>
</evidence>